<dbReference type="Proteomes" id="UP000004621">
    <property type="component" value="Unassembled WGS sequence"/>
</dbReference>
<comment type="caution">
    <text evidence="1">The sequence shown here is derived from an EMBL/GenBank/DDBJ whole genome shotgun (WGS) entry which is preliminary data.</text>
</comment>
<protein>
    <submittedName>
        <fullName evidence="1">Uncharacterized protein</fullName>
    </submittedName>
</protein>
<dbReference type="EMBL" id="ACEO02000005">
    <property type="protein sequence ID" value="EFC52246.1"/>
    <property type="molecule type" value="Genomic_DNA"/>
</dbReference>
<gene>
    <name evidence="1" type="ORF">NEISUBOT_04348</name>
</gene>
<organism evidence="1 2">
    <name type="scientific">Neisseria subflava NJ9703</name>
    <dbReference type="NCBI Taxonomy" id="546268"/>
    <lineage>
        <taxon>Bacteria</taxon>
        <taxon>Pseudomonadati</taxon>
        <taxon>Pseudomonadota</taxon>
        <taxon>Betaproteobacteria</taxon>
        <taxon>Neisseriales</taxon>
        <taxon>Neisseriaceae</taxon>
        <taxon>Neisseria</taxon>
    </lineage>
</organism>
<reference evidence="1 2" key="1">
    <citation type="submission" date="2010-01" db="EMBL/GenBank/DDBJ databases">
        <authorList>
            <person name="Weinstock G."/>
            <person name="Sodergren E."/>
            <person name="Clifton S."/>
            <person name="Fulton L."/>
            <person name="Fulton B."/>
            <person name="Courtney L."/>
            <person name="Fronick C."/>
            <person name="Harrison M."/>
            <person name="Strong C."/>
            <person name="Farmer C."/>
            <person name="Delahaunty K."/>
            <person name="Markovic C."/>
            <person name="Hall O."/>
            <person name="Minx P."/>
            <person name="Tomlinson C."/>
            <person name="Mitreva M."/>
            <person name="Nelson J."/>
            <person name="Hou S."/>
            <person name="Wollam A."/>
            <person name="Pepin K.H."/>
            <person name="Johnson M."/>
            <person name="Bhonagiri V."/>
            <person name="Nash W.E."/>
            <person name="Warren W."/>
            <person name="Chinwalla A."/>
            <person name="Mardis E.R."/>
            <person name="Wilson R.K."/>
        </authorList>
    </citation>
    <scope>NUCLEOTIDE SEQUENCE [LARGE SCALE GENOMIC DNA]</scope>
    <source>
        <strain evidence="1 2">NJ9703</strain>
    </source>
</reference>
<dbReference type="AlphaFoldDB" id="A0A9W5IR80"/>
<name>A0A9W5IR80_NEISU</name>
<evidence type="ECO:0000313" key="2">
    <source>
        <dbReference type="Proteomes" id="UP000004621"/>
    </source>
</evidence>
<evidence type="ECO:0000313" key="1">
    <source>
        <dbReference type="EMBL" id="EFC52246.1"/>
    </source>
</evidence>
<sequence length="41" mass="4766">MLNAAIDISCRIRPSEKDRSGRPRLIKRMEYAVQLLTCRFG</sequence>
<accession>A0A9W5IR80</accession>
<proteinExistence type="predicted"/>